<evidence type="ECO:0000256" key="1">
    <source>
        <dbReference type="ARBA" id="ARBA00001966"/>
    </source>
</evidence>
<proteinExistence type="inferred from homology"/>
<evidence type="ECO:0000256" key="2">
    <source>
        <dbReference type="ARBA" id="ARBA00002234"/>
    </source>
</evidence>
<keyword evidence="14" id="KW-1185">Reference proteome</keyword>
<dbReference type="CDD" id="cd02040">
    <property type="entry name" value="NifH"/>
    <property type="match status" value="1"/>
</dbReference>
<protein>
    <recommendedName>
        <fullName evidence="5">nitrogenase</fullName>
        <ecNumber evidence="5">1.18.6.1</ecNumber>
    </recommendedName>
</protein>
<evidence type="ECO:0000256" key="4">
    <source>
        <dbReference type="ARBA" id="ARBA00011738"/>
    </source>
</evidence>
<reference evidence="13 14" key="1">
    <citation type="submission" date="2019-09" db="EMBL/GenBank/DDBJ databases">
        <title>In-depth cultivation of the pig gut microbiome towards novel bacterial diversity and tailored functional studies.</title>
        <authorList>
            <person name="Wylensek D."/>
            <person name="Hitch T.C.A."/>
            <person name="Clavel T."/>
        </authorList>
    </citation>
    <scope>NUCLEOTIDE SEQUENCE [LARGE SCALE GENOMIC DNA]</scope>
    <source>
        <strain evidence="13 14">WCA3-693-APC-4?</strain>
    </source>
</reference>
<evidence type="ECO:0000256" key="10">
    <source>
        <dbReference type="ARBA" id="ARBA00023014"/>
    </source>
</evidence>
<dbReference type="GO" id="GO:0016163">
    <property type="term" value="F:nitrogenase activity"/>
    <property type="evidence" value="ECO:0007669"/>
    <property type="project" value="UniProtKB-EC"/>
</dbReference>
<dbReference type="Gene3D" id="3.40.50.300">
    <property type="entry name" value="P-loop containing nucleotide triphosphate hydrolases"/>
    <property type="match status" value="1"/>
</dbReference>
<dbReference type="GO" id="GO:0051539">
    <property type="term" value="F:4 iron, 4 sulfur cluster binding"/>
    <property type="evidence" value="ECO:0007669"/>
    <property type="project" value="UniProtKB-KW"/>
</dbReference>
<dbReference type="PROSITE" id="PS00746">
    <property type="entry name" value="NIFH_FRXC_1"/>
    <property type="match status" value="1"/>
</dbReference>
<dbReference type="InterPro" id="IPR027417">
    <property type="entry name" value="P-loop_NTPase"/>
</dbReference>
<dbReference type="EMBL" id="VUNQ01000043">
    <property type="protein sequence ID" value="MSU02776.1"/>
    <property type="molecule type" value="Genomic_DNA"/>
</dbReference>
<organism evidence="13 14">
    <name type="scientific">Tissierella pigra</name>
    <dbReference type="NCBI Taxonomy" id="2607614"/>
    <lineage>
        <taxon>Bacteria</taxon>
        <taxon>Bacillati</taxon>
        <taxon>Bacillota</taxon>
        <taxon>Tissierellia</taxon>
        <taxon>Tissierellales</taxon>
        <taxon>Tissierellaceae</taxon>
        <taxon>Tissierella</taxon>
    </lineage>
</organism>
<dbReference type="PIRSF" id="PIRSF000363">
    <property type="entry name" value="Nitrogenase_iron"/>
    <property type="match status" value="1"/>
</dbReference>
<comment type="similarity">
    <text evidence="3 12">Belongs to the NifH/BchL/ChlL family.</text>
</comment>
<accession>A0A6N7XMN3</accession>
<comment type="function">
    <text evidence="2">The key enzymatic reactions in nitrogen fixation are catalyzed by the nitrogenase complex, which has 2 components: the iron protein and the molybdenum-iron protein.</text>
</comment>
<dbReference type="PROSITE" id="PS51026">
    <property type="entry name" value="NIFH_FRXC_3"/>
    <property type="match status" value="1"/>
</dbReference>
<dbReference type="PRINTS" id="PR00091">
    <property type="entry name" value="NITROGNASEII"/>
</dbReference>
<evidence type="ECO:0000256" key="7">
    <source>
        <dbReference type="ARBA" id="ARBA00022741"/>
    </source>
</evidence>
<dbReference type="Pfam" id="PF00142">
    <property type="entry name" value="Fer4_NifH"/>
    <property type="match status" value="1"/>
</dbReference>
<comment type="caution">
    <text evidence="13">The sequence shown here is derived from an EMBL/GenBank/DDBJ whole genome shotgun (WGS) entry which is preliminary data.</text>
</comment>
<evidence type="ECO:0000256" key="11">
    <source>
        <dbReference type="ARBA" id="ARBA00047967"/>
    </source>
</evidence>
<dbReference type="PANTHER" id="PTHR42864:SF2">
    <property type="entry name" value="LIGHT-INDEPENDENT PROTOCHLOROPHYLLIDE REDUCTASE IRON-SULFUR ATP-BINDING PROTEIN"/>
    <property type="match status" value="1"/>
</dbReference>
<comment type="subunit">
    <text evidence="4">Homodimer.</text>
</comment>
<comment type="catalytic activity">
    <reaction evidence="11">
        <text>N2 + 8 reduced [2Fe-2S]-[ferredoxin] + 16 ATP + 16 H2O = H2 + 8 oxidized [2Fe-2S]-[ferredoxin] + 2 NH4(+) + 16 ADP + 16 phosphate + 6 H(+)</text>
        <dbReference type="Rhea" id="RHEA:21448"/>
        <dbReference type="Rhea" id="RHEA-COMP:10000"/>
        <dbReference type="Rhea" id="RHEA-COMP:10001"/>
        <dbReference type="ChEBI" id="CHEBI:15377"/>
        <dbReference type="ChEBI" id="CHEBI:15378"/>
        <dbReference type="ChEBI" id="CHEBI:17997"/>
        <dbReference type="ChEBI" id="CHEBI:18276"/>
        <dbReference type="ChEBI" id="CHEBI:28938"/>
        <dbReference type="ChEBI" id="CHEBI:30616"/>
        <dbReference type="ChEBI" id="CHEBI:33737"/>
        <dbReference type="ChEBI" id="CHEBI:33738"/>
        <dbReference type="ChEBI" id="CHEBI:43474"/>
        <dbReference type="ChEBI" id="CHEBI:456216"/>
        <dbReference type="EC" id="1.18.6.1"/>
    </reaction>
</comment>
<dbReference type="Proteomes" id="UP000469523">
    <property type="component" value="Unassembled WGS sequence"/>
</dbReference>
<keyword evidence="12" id="KW-0004">4Fe-4S</keyword>
<dbReference type="PANTHER" id="PTHR42864">
    <property type="entry name" value="LIGHT-INDEPENDENT PROTOCHLOROPHYLLIDE REDUCTASE IRON-SULFUR ATP-BINDING PROTEIN"/>
    <property type="match status" value="1"/>
</dbReference>
<evidence type="ECO:0000256" key="8">
    <source>
        <dbReference type="ARBA" id="ARBA00022840"/>
    </source>
</evidence>
<dbReference type="EC" id="1.18.6.1" evidence="5"/>
<sequence>MKKIAIYGKGGIGKSTTVSNISASLASMGLVVLQIGCDPKADSTRNLTGGKNIPTVLETLRKNGDADLEELVYKSTTGVLCVEAGGPVPGVGCAGRGIITAFEKLEELDAYEKYNPDIILYDVLGDVVCGGFAMPIRGGYAEEVCIVTSGEMMSLYAASNISYAVKSFENRGYASLKGLILNAKNIEGENELVDNAAKEIETSVIYRMPRHPLVQKAEEQGKTVVEAFPDSDMAEHYRNLAKLLLDGGDAK</sequence>
<keyword evidence="8 12" id="KW-0067">ATP-binding</keyword>
<evidence type="ECO:0000256" key="6">
    <source>
        <dbReference type="ARBA" id="ARBA00022723"/>
    </source>
</evidence>
<evidence type="ECO:0000313" key="14">
    <source>
        <dbReference type="Proteomes" id="UP000469523"/>
    </source>
</evidence>
<keyword evidence="7 12" id="KW-0547">Nucleotide-binding</keyword>
<evidence type="ECO:0000256" key="12">
    <source>
        <dbReference type="RuleBase" id="RU003688"/>
    </source>
</evidence>
<evidence type="ECO:0000256" key="5">
    <source>
        <dbReference type="ARBA" id="ARBA00012773"/>
    </source>
</evidence>
<dbReference type="SUPFAM" id="SSF52540">
    <property type="entry name" value="P-loop containing nucleoside triphosphate hydrolases"/>
    <property type="match status" value="1"/>
</dbReference>
<evidence type="ECO:0000256" key="3">
    <source>
        <dbReference type="ARBA" id="ARBA00005504"/>
    </source>
</evidence>
<dbReference type="InterPro" id="IPR000392">
    <property type="entry name" value="NifH/frxC"/>
</dbReference>
<dbReference type="AlphaFoldDB" id="A0A6N7XMN3"/>
<dbReference type="RefSeq" id="WP_154441917.1">
    <property type="nucleotide sequence ID" value="NZ_VUNQ01000043.1"/>
</dbReference>
<keyword evidence="12" id="KW-0560">Oxidoreductase</keyword>
<dbReference type="InterPro" id="IPR030655">
    <property type="entry name" value="NifH/chlL_CS"/>
</dbReference>
<keyword evidence="6 12" id="KW-0479">Metal-binding</keyword>
<dbReference type="GO" id="GO:0046872">
    <property type="term" value="F:metal ion binding"/>
    <property type="evidence" value="ECO:0007669"/>
    <property type="project" value="UniProtKB-KW"/>
</dbReference>
<name>A0A6N7XMN3_9FIRM</name>
<dbReference type="GO" id="GO:0005524">
    <property type="term" value="F:ATP binding"/>
    <property type="evidence" value="ECO:0007669"/>
    <property type="project" value="UniProtKB-KW"/>
</dbReference>
<dbReference type="PROSITE" id="PS00692">
    <property type="entry name" value="NIFH_FRXC_2"/>
    <property type="match status" value="1"/>
</dbReference>
<evidence type="ECO:0000313" key="13">
    <source>
        <dbReference type="EMBL" id="MSU02776.1"/>
    </source>
</evidence>
<comment type="cofactor">
    <cofactor evidence="1">
        <name>[4Fe-4S] cluster</name>
        <dbReference type="ChEBI" id="CHEBI:49883"/>
    </cofactor>
</comment>
<keyword evidence="9 12" id="KW-0408">Iron</keyword>
<gene>
    <name evidence="13" type="ORF">FYJ83_15040</name>
</gene>
<evidence type="ECO:0000256" key="9">
    <source>
        <dbReference type="ARBA" id="ARBA00023004"/>
    </source>
</evidence>
<keyword evidence="10 12" id="KW-0411">Iron-sulfur</keyword>